<comment type="caution">
    <text evidence="1">The sequence shown here is derived from an EMBL/GenBank/DDBJ whole genome shotgun (WGS) entry which is preliminary data.</text>
</comment>
<dbReference type="PANTHER" id="PTHR14859:SF1">
    <property type="entry name" value="PGAP2-INTERACTING PROTEIN"/>
    <property type="match status" value="1"/>
</dbReference>
<reference evidence="1 2" key="1">
    <citation type="submission" date="2021-03" db="EMBL/GenBank/DDBJ databases">
        <title>Enterococcal diversity collection.</title>
        <authorList>
            <person name="Gilmore M.S."/>
            <person name="Schwartzman J."/>
            <person name="Van Tyne D."/>
            <person name="Martin M."/>
            <person name="Earl A.M."/>
            <person name="Manson A.L."/>
            <person name="Straub T."/>
            <person name="Salamzade R."/>
            <person name="Saavedra J."/>
            <person name="Lebreton F."/>
            <person name="Prichula J."/>
            <person name="Schaufler K."/>
            <person name="Gaca A."/>
            <person name="Sgardioli B."/>
            <person name="Wagenaar J."/>
            <person name="Strong T."/>
        </authorList>
    </citation>
    <scope>NUCLEOTIDE SEQUENCE [LARGE SCALE GENOMIC DNA]</scope>
    <source>
        <strain evidence="1 2">669A</strain>
    </source>
</reference>
<sequence>MAKKIGKVLLTLLLLILLVLGAYVAYLYIAYDRLPDNQDLAIEQETSEQLKADVSYRAMTYNIGYGSYPPSYSFFMDGGTKSRADSKKSVEKNLRGVVETTEKIDPALAFYQEVDEDGDRSQHVNEVNWLRNNLFGYNSLYGQNYDSPYLFYPFNQPIGKATSGLVTMSKATMTDGKRYSLPIETNYNKFLDLDRAFTATKIPVDGSNDLIAINVHLSAYTKDRSVMEAQLDKLFNYMEDEYKKGNYVIVGGDFNHDVLGNSPEVFGTSKKRESWNQPFPKEDLPAGFEIPVDGLAEAKVPSSRKLNEPYDKKTAEVTLIDGFIVSDNVAVKKVQVEENEFEYSDHNPVYLDFTLEK</sequence>
<proteinExistence type="predicted"/>
<dbReference type="RefSeq" id="WP_207675363.1">
    <property type="nucleotide sequence ID" value="NZ_JAFREM010000033.1"/>
</dbReference>
<keyword evidence="1" id="KW-0378">Hydrolase</keyword>
<protein>
    <submittedName>
        <fullName evidence="1">Hydrolase</fullName>
    </submittedName>
</protein>
<accession>A0ABS3LFF7</accession>
<keyword evidence="2" id="KW-1185">Reference proteome</keyword>
<dbReference type="SUPFAM" id="SSF56219">
    <property type="entry name" value="DNase I-like"/>
    <property type="match status" value="1"/>
</dbReference>
<evidence type="ECO:0000313" key="1">
    <source>
        <dbReference type="EMBL" id="MBO1308368.1"/>
    </source>
</evidence>
<gene>
    <name evidence="1" type="ORF">JZO70_19485</name>
</gene>
<name>A0ABS3LFF7_9ENTE</name>
<evidence type="ECO:0000313" key="2">
    <source>
        <dbReference type="Proteomes" id="UP000664601"/>
    </source>
</evidence>
<dbReference type="GO" id="GO:0016787">
    <property type="term" value="F:hydrolase activity"/>
    <property type="evidence" value="ECO:0007669"/>
    <property type="project" value="UniProtKB-KW"/>
</dbReference>
<dbReference type="EMBL" id="JAFREM010000033">
    <property type="protein sequence ID" value="MBO1308368.1"/>
    <property type="molecule type" value="Genomic_DNA"/>
</dbReference>
<dbReference type="InterPro" id="IPR051916">
    <property type="entry name" value="GPI-anchor_lipid_remodeler"/>
</dbReference>
<dbReference type="PANTHER" id="PTHR14859">
    <property type="entry name" value="CALCOFLUOR WHITE HYPERSENSITIVE PROTEIN PRECURSOR"/>
    <property type="match status" value="1"/>
</dbReference>
<organism evidence="1 2">
    <name type="scientific">Candidatus Enterococcus moelleringii</name>
    <dbReference type="NCBI Taxonomy" id="2815325"/>
    <lineage>
        <taxon>Bacteria</taxon>
        <taxon>Bacillati</taxon>
        <taxon>Bacillota</taxon>
        <taxon>Bacilli</taxon>
        <taxon>Lactobacillales</taxon>
        <taxon>Enterococcaceae</taxon>
        <taxon>Enterococcus</taxon>
    </lineage>
</organism>
<dbReference type="InterPro" id="IPR036691">
    <property type="entry name" value="Endo/exonu/phosph_ase_sf"/>
</dbReference>
<dbReference type="Gene3D" id="3.60.10.10">
    <property type="entry name" value="Endonuclease/exonuclease/phosphatase"/>
    <property type="match status" value="1"/>
</dbReference>
<dbReference type="Proteomes" id="UP000664601">
    <property type="component" value="Unassembled WGS sequence"/>
</dbReference>